<dbReference type="InterPro" id="IPR011992">
    <property type="entry name" value="EF-hand-dom_pair"/>
</dbReference>
<dbReference type="SUPFAM" id="SSF47473">
    <property type="entry name" value="EF-hand"/>
    <property type="match status" value="2"/>
</dbReference>
<reference evidence="3" key="1">
    <citation type="submission" date="2021-01" db="EMBL/GenBank/DDBJ databases">
        <authorList>
            <person name="Corre E."/>
            <person name="Pelletier E."/>
            <person name="Niang G."/>
            <person name="Scheremetjew M."/>
            <person name="Finn R."/>
            <person name="Kale V."/>
            <person name="Holt S."/>
            <person name="Cochrane G."/>
            <person name="Meng A."/>
            <person name="Brown T."/>
            <person name="Cohen L."/>
        </authorList>
    </citation>
    <scope>NUCLEOTIDE SEQUENCE</scope>
    <source>
        <strain evidence="3">Fehren 1</strain>
    </source>
</reference>
<name>A0A7S3HVY3_9SPIT</name>
<dbReference type="GO" id="GO:0001578">
    <property type="term" value="P:microtubule bundle formation"/>
    <property type="evidence" value="ECO:0007669"/>
    <property type="project" value="TreeGrafter"/>
</dbReference>
<dbReference type="GO" id="GO:0032273">
    <property type="term" value="P:positive regulation of protein polymerization"/>
    <property type="evidence" value="ECO:0007669"/>
    <property type="project" value="TreeGrafter"/>
</dbReference>
<dbReference type="Pfam" id="PF05517">
    <property type="entry name" value="p25-alpha"/>
    <property type="match status" value="2"/>
</dbReference>
<dbReference type="GO" id="GO:0005874">
    <property type="term" value="C:microtubule"/>
    <property type="evidence" value="ECO:0007669"/>
    <property type="project" value="TreeGrafter"/>
</dbReference>
<dbReference type="GO" id="GO:0015631">
    <property type="term" value="F:tubulin binding"/>
    <property type="evidence" value="ECO:0007669"/>
    <property type="project" value="InterPro"/>
</dbReference>
<dbReference type="PANTHER" id="PTHR12932">
    <property type="entry name" value="P25 ALPHA-RELATED"/>
    <property type="match status" value="1"/>
</dbReference>
<evidence type="ECO:0008006" key="4">
    <source>
        <dbReference type="Google" id="ProtNLM"/>
    </source>
</evidence>
<organism evidence="3">
    <name type="scientific">Favella ehrenbergii</name>
    <dbReference type="NCBI Taxonomy" id="182087"/>
    <lineage>
        <taxon>Eukaryota</taxon>
        <taxon>Sar</taxon>
        <taxon>Alveolata</taxon>
        <taxon>Ciliophora</taxon>
        <taxon>Intramacronucleata</taxon>
        <taxon>Spirotrichea</taxon>
        <taxon>Choreotrichia</taxon>
        <taxon>Tintinnida</taxon>
        <taxon>Xystonellidae</taxon>
        <taxon>Favella</taxon>
    </lineage>
</organism>
<evidence type="ECO:0000256" key="2">
    <source>
        <dbReference type="SAM" id="MobiDB-lite"/>
    </source>
</evidence>
<gene>
    <name evidence="3" type="ORF">FEHR0123_LOCUS1691</name>
</gene>
<sequence length="322" mass="34066">MDGKGFAKLAKDTKLIDKKLTATDVDLTFNKIKERTARRITFDQFLTGLEQFAAKKQVDVGAVQSSVAASQGPILRGTAAKNVRLHDDTSTYTGVYAQGGPSNVDEDTSLNNLLDRSDADVRGVKTGGAASVAAVTHGVAGIHLVEESKGTARPAAKKGKKKAGGAAASESAAQSAPASSLEQVFTTYAAGREMDGKTFAKLCKDCKLINKVCTNTDIDLIFARNKERTARKITYQQFVACVTDVAKKRGETFEADSEKILAKGGPVFSGTQAEAVRFHDDKDQYTGVYAHGGPSTVGGTGGIRDISELCDRTGADVRGVKH</sequence>
<dbReference type="GO" id="GO:0046785">
    <property type="term" value="P:microtubule polymerization"/>
    <property type="evidence" value="ECO:0007669"/>
    <property type="project" value="InterPro"/>
</dbReference>
<evidence type="ECO:0000256" key="1">
    <source>
        <dbReference type="ARBA" id="ARBA00010994"/>
    </source>
</evidence>
<proteinExistence type="inferred from homology"/>
<dbReference type="InterPro" id="IPR008907">
    <property type="entry name" value="TPP/p25"/>
</dbReference>
<feature type="region of interest" description="Disordered" evidence="2">
    <location>
        <begin position="150"/>
        <end position="174"/>
    </location>
</feature>
<dbReference type="PANTHER" id="PTHR12932:SF9">
    <property type="entry name" value="TUBULIN POLYMERIZATION-PROMOTING PROTEIN HOMOLOG"/>
    <property type="match status" value="1"/>
</dbReference>
<feature type="compositionally biased region" description="Low complexity" evidence="2">
    <location>
        <begin position="164"/>
        <end position="174"/>
    </location>
</feature>
<dbReference type="AlphaFoldDB" id="A0A7S3HVY3"/>
<dbReference type="EMBL" id="HBIE01005483">
    <property type="protein sequence ID" value="CAE0306785.1"/>
    <property type="molecule type" value="Transcribed_RNA"/>
</dbReference>
<protein>
    <recommendedName>
        <fullName evidence="4">P25-alpha family protein</fullName>
    </recommendedName>
</protein>
<comment type="similarity">
    <text evidence="1">Belongs to the TPPP family.</text>
</comment>
<evidence type="ECO:0000313" key="3">
    <source>
        <dbReference type="EMBL" id="CAE0306785.1"/>
    </source>
</evidence>
<accession>A0A7S3HVY3</accession>
<dbReference type="Gene3D" id="1.10.238.10">
    <property type="entry name" value="EF-hand"/>
    <property type="match status" value="2"/>
</dbReference>